<dbReference type="PROSITE" id="PS00623">
    <property type="entry name" value="GMC_OXRED_1"/>
    <property type="match status" value="1"/>
</dbReference>
<dbReference type="RefSeq" id="WP_021690436.1">
    <property type="nucleotide sequence ID" value="NZ_BASZ01000005.1"/>
</dbReference>
<dbReference type="SUPFAM" id="SSF54373">
    <property type="entry name" value="FAD-linked reductases, C-terminal domain"/>
    <property type="match status" value="1"/>
</dbReference>
<feature type="binding site" evidence="5">
    <location>
        <position position="85"/>
    </location>
    <ligand>
        <name>FAD</name>
        <dbReference type="ChEBI" id="CHEBI:57692"/>
    </ligand>
</feature>
<evidence type="ECO:0000259" key="7">
    <source>
        <dbReference type="PROSITE" id="PS00623"/>
    </source>
</evidence>
<keyword evidence="3 6" id="KW-0285">Flavoprotein</keyword>
<evidence type="ECO:0000256" key="3">
    <source>
        <dbReference type="ARBA" id="ARBA00022630"/>
    </source>
</evidence>
<evidence type="ECO:0000313" key="10">
    <source>
        <dbReference type="Proteomes" id="UP000016568"/>
    </source>
</evidence>
<proteinExistence type="inferred from homology"/>
<organism evidence="9 10">
    <name type="scientific">Caenibius tardaugens NBRC 16725</name>
    <dbReference type="NCBI Taxonomy" id="1219035"/>
    <lineage>
        <taxon>Bacteria</taxon>
        <taxon>Pseudomonadati</taxon>
        <taxon>Pseudomonadota</taxon>
        <taxon>Alphaproteobacteria</taxon>
        <taxon>Sphingomonadales</taxon>
        <taxon>Erythrobacteraceae</taxon>
        <taxon>Caenibius</taxon>
    </lineage>
</organism>
<dbReference type="InterPro" id="IPR036188">
    <property type="entry name" value="FAD/NAD-bd_sf"/>
</dbReference>
<dbReference type="InterPro" id="IPR007867">
    <property type="entry name" value="GMC_OxRtase_C"/>
</dbReference>
<evidence type="ECO:0000313" key="9">
    <source>
        <dbReference type="EMBL" id="GAD49530.1"/>
    </source>
</evidence>
<comment type="cofactor">
    <cofactor evidence="1 5">
        <name>FAD</name>
        <dbReference type="ChEBI" id="CHEBI:57692"/>
    </cofactor>
</comment>
<dbReference type="Pfam" id="PF00732">
    <property type="entry name" value="GMC_oxred_N"/>
    <property type="match status" value="1"/>
</dbReference>
<evidence type="ECO:0000256" key="2">
    <source>
        <dbReference type="ARBA" id="ARBA00010790"/>
    </source>
</evidence>
<dbReference type="Gene3D" id="3.30.560.10">
    <property type="entry name" value="Glucose Oxidase, domain 3"/>
    <property type="match status" value="1"/>
</dbReference>
<feature type="domain" description="Glucose-methanol-choline oxidoreductase N-terminal" evidence="7">
    <location>
        <begin position="83"/>
        <end position="106"/>
    </location>
</feature>
<dbReference type="SUPFAM" id="SSF51905">
    <property type="entry name" value="FAD/NAD(P)-binding domain"/>
    <property type="match status" value="1"/>
</dbReference>
<reference evidence="9 10" key="1">
    <citation type="submission" date="2013-09" db="EMBL/GenBank/DDBJ databases">
        <title>Whole genome shotgun sequence of Novosphingobium tardaugens NBRC 16725.</title>
        <authorList>
            <person name="Isaki S."/>
            <person name="Hosoyama A."/>
            <person name="Tsuchikane K."/>
            <person name="Katsumata H."/>
            <person name="Ando Y."/>
            <person name="Yamazaki S."/>
            <person name="Fujita N."/>
        </authorList>
    </citation>
    <scope>NUCLEOTIDE SEQUENCE [LARGE SCALE GENOMIC DNA]</scope>
    <source>
        <strain evidence="9 10">NBRC 16725</strain>
    </source>
</reference>
<comment type="caution">
    <text evidence="9">The sequence shown here is derived from an EMBL/GenBank/DDBJ whole genome shotgun (WGS) entry which is preliminary data.</text>
</comment>
<evidence type="ECO:0000256" key="6">
    <source>
        <dbReference type="RuleBase" id="RU003968"/>
    </source>
</evidence>
<dbReference type="PIRSF" id="PIRSF000137">
    <property type="entry name" value="Alcohol_oxidase"/>
    <property type="match status" value="1"/>
</dbReference>
<accession>U2YLJ3</accession>
<dbReference type="OrthoDB" id="9785276at2"/>
<dbReference type="AlphaFoldDB" id="U2YLJ3"/>
<evidence type="ECO:0000256" key="4">
    <source>
        <dbReference type="ARBA" id="ARBA00022827"/>
    </source>
</evidence>
<sequence>MTASDFDYIIVGAGVAGCILANRLSADPQNRVLLLEAGGKDSSPLITAPGGLLPIMMSGSHAWRYMSAPQKHLDDRVLYLPRGKVLGGGSSINGMTYDRGMHSDYDRWAQAGNAGWSFAEVLPYFRKLENYSPHDDIWHGQGGPIQVTRADQDHPFAKAFIDAGQEAGYPYNPDLNGASREGFGAVDLTVGGGKRSSASSAYLRPAMNRPNLTVMTEAQTRRIVFEGARATGIVYRCKGEDRTAHATREVILSAGALNTPQLLMLSGVGPAAHLAEHGIALVHDMPGVGQNLQDHLAVHVKYKATKPLSMLRYLNPLRGAVALGQYLLFRKGPLSQTGMSVACFVKSDPALDEPDIKMLLIMALVGSNGSKLVPMHGFYAHANVARPDARGTVTLASADPDVPPVIDQNYLGTESDRRVARASVRAARAIFSQPAFDDFRGEELAPGPSVQTDEEIDAYIRAKAEADYHSVGTARMGSAGDPMAVVDAQLRVHGMTGLRVVDASIMPHLPGANTGIPVAMIAEKAADMILGNPPLAPADIPRSA</sequence>
<keyword evidence="4 5" id="KW-0274">FAD</keyword>
<dbReference type="PANTHER" id="PTHR11552">
    <property type="entry name" value="GLUCOSE-METHANOL-CHOLINE GMC OXIDOREDUCTASE"/>
    <property type="match status" value="1"/>
</dbReference>
<dbReference type="Gene3D" id="3.50.50.60">
    <property type="entry name" value="FAD/NAD(P)-binding domain"/>
    <property type="match status" value="1"/>
</dbReference>
<gene>
    <name evidence="9" type="primary">betA</name>
    <name evidence="9" type="ORF">NT2_05_04510</name>
</gene>
<dbReference type="eggNOG" id="COG2303">
    <property type="taxonomic scope" value="Bacteria"/>
</dbReference>
<dbReference type="GO" id="GO:0050660">
    <property type="term" value="F:flavin adenine dinucleotide binding"/>
    <property type="evidence" value="ECO:0007669"/>
    <property type="project" value="InterPro"/>
</dbReference>
<keyword evidence="10" id="KW-1185">Reference proteome</keyword>
<dbReference type="InterPro" id="IPR000172">
    <property type="entry name" value="GMC_OxRdtase_N"/>
</dbReference>
<dbReference type="InterPro" id="IPR012132">
    <property type="entry name" value="GMC_OxRdtase"/>
</dbReference>
<protein>
    <submittedName>
        <fullName evidence="9">Choline dehydrogenase</fullName>
    </submittedName>
</protein>
<dbReference type="PROSITE" id="PS00624">
    <property type="entry name" value="GMC_OXRED_2"/>
    <property type="match status" value="1"/>
</dbReference>
<dbReference type="PANTHER" id="PTHR11552:SF147">
    <property type="entry name" value="CHOLINE DEHYDROGENASE, MITOCHONDRIAL"/>
    <property type="match status" value="1"/>
</dbReference>
<dbReference type="EMBL" id="BASZ01000005">
    <property type="protein sequence ID" value="GAD49530.1"/>
    <property type="molecule type" value="Genomic_DNA"/>
</dbReference>
<dbReference type="NCBIfam" id="NF002550">
    <property type="entry name" value="PRK02106.1"/>
    <property type="match status" value="1"/>
</dbReference>
<evidence type="ECO:0000259" key="8">
    <source>
        <dbReference type="PROSITE" id="PS00624"/>
    </source>
</evidence>
<evidence type="ECO:0000256" key="5">
    <source>
        <dbReference type="PIRSR" id="PIRSR000137-2"/>
    </source>
</evidence>
<comment type="similarity">
    <text evidence="2 6">Belongs to the GMC oxidoreductase family.</text>
</comment>
<dbReference type="Proteomes" id="UP000016568">
    <property type="component" value="Unassembled WGS sequence"/>
</dbReference>
<dbReference type="KEGG" id="ntd:EGO55_13515"/>
<name>U2YLJ3_9SPHN</name>
<evidence type="ECO:0000256" key="1">
    <source>
        <dbReference type="ARBA" id="ARBA00001974"/>
    </source>
</evidence>
<dbReference type="Pfam" id="PF05199">
    <property type="entry name" value="GMC_oxred_C"/>
    <property type="match status" value="1"/>
</dbReference>
<dbReference type="GO" id="GO:0016614">
    <property type="term" value="F:oxidoreductase activity, acting on CH-OH group of donors"/>
    <property type="evidence" value="ECO:0007669"/>
    <property type="project" value="InterPro"/>
</dbReference>
<feature type="domain" description="Glucose-methanol-choline oxidoreductase N-terminal" evidence="8">
    <location>
        <begin position="255"/>
        <end position="269"/>
    </location>
</feature>